<dbReference type="EMBL" id="MNCJ02000324">
    <property type="protein sequence ID" value="KAF5792252.1"/>
    <property type="molecule type" value="Genomic_DNA"/>
</dbReference>
<proteinExistence type="predicted"/>
<reference evidence="1" key="2">
    <citation type="submission" date="2020-06" db="EMBL/GenBank/DDBJ databases">
        <title>Helianthus annuus Genome sequencing and assembly Release 2.</title>
        <authorList>
            <person name="Gouzy J."/>
            <person name="Langlade N."/>
            <person name="Munos S."/>
        </authorList>
    </citation>
    <scope>NUCLEOTIDE SEQUENCE</scope>
    <source>
        <tissue evidence="1">Leaves</tissue>
    </source>
</reference>
<evidence type="ECO:0000313" key="1">
    <source>
        <dbReference type="EMBL" id="KAF5792252.1"/>
    </source>
</evidence>
<evidence type="ECO:0000313" key="2">
    <source>
        <dbReference type="Proteomes" id="UP000215914"/>
    </source>
</evidence>
<sequence length="101" mass="11407">MGGAGRQWWGYFKGMRNTTAMARCRHGSATKCGDRLFSRERDMREKREKGDKVLDCVAVKMRGIRNYVLSICKITNLPSCAKHMPHLTEISNLVSVKGCTV</sequence>
<reference evidence="1" key="1">
    <citation type="journal article" date="2017" name="Nature">
        <title>The sunflower genome provides insights into oil metabolism, flowering and Asterid evolution.</title>
        <authorList>
            <person name="Badouin H."/>
            <person name="Gouzy J."/>
            <person name="Grassa C.J."/>
            <person name="Murat F."/>
            <person name="Staton S.E."/>
            <person name="Cottret L."/>
            <person name="Lelandais-Briere C."/>
            <person name="Owens G.L."/>
            <person name="Carrere S."/>
            <person name="Mayjonade B."/>
            <person name="Legrand L."/>
            <person name="Gill N."/>
            <person name="Kane N.C."/>
            <person name="Bowers J.E."/>
            <person name="Hubner S."/>
            <person name="Bellec A."/>
            <person name="Berard A."/>
            <person name="Berges H."/>
            <person name="Blanchet N."/>
            <person name="Boniface M.C."/>
            <person name="Brunel D."/>
            <person name="Catrice O."/>
            <person name="Chaidir N."/>
            <person name="Claudel C."/>
            <person name="Donnadieu C."/>
            <person name="Faraut T."/>
            <person name="Fievet G."/>
            <person name="Helmstetter N."/>
            <person name="King M."/>
            <person name="Knapp S.J."/>
            <person name="Lai Z."/>
            <person name="Le Paslier M.C."/>
            <person name="Lippi Y."/>
            <person name="Lorenzon L."/>
            <person name="Mandel J.R."/>
            <person name="Marage G."/>
            <person name="Marchand G."/>
            <person name="Marquand E."/>
            <person name="Bret-Mestries E."/>
            <person name="Morien E."/>
            <person name="Nambeesan S."/>
            <person name="Nguyen T."/>
            <person name="Pegot-Espagnet P."/>
            <person name="Pouilly N."/>
            <person name="Raftis F."/>
            <person name="Sallet E."/>
            <person name="Schiex T."/>
            <person name="Thomas J."/>
            <person name="Vandecasteele C."/>
            <person name="Vares D."/>
            <person name="Vear F."/>
            <person name="Vautrin S."/>
            <person name="Crespi M."/>
            <person name="Mangin B."/>
            <person name="Burke J.M."/>
            <person name="Salse J."/>
            <person name="Munos S."/>
            <person name="Vincourt P."/>
            <person name="Rieseberg L.H."/>
            <person name="Langlade N.B."/>
        </authorList>
    </citation>
    <scope>NUCLEOTIDE SEQUENCE</scope>
    <source>
        <tissue evidence="1">Leaves</tissue>
    </source>
</reference>
<gene>
    <name evidence="1" type="ORF">HanXRQr2_Chr09g0403911</name>
</gene>
<dbReference type="Gramene" id="mRNA:HanXRQr2_Chr09g0403911">
    <property type="protein sequence ID" value="CDS:HanXRQr2_Chr09g0403911.1"/>
    <property type="gene ID" value="HanXRQr2_Chr09g0403911"/>
</dbReference>
<protein>
    <submittedName>
        <fullName evidence="1">Uncharacterized protein</fullName>
    </submittedName>
</protein>
<dbReference type="AlphaFoldDB" id="A0A9K3I8P2"/>
<keyword evidence="2" id="KW-1185">Reference proteome</keyword>
<dbReference type="Proteomes" id="UP000215914">
    <property type="component" value="Unassembled WGS sequence"/>
</dbReference>
<organism evidence="1 2">
    <name type="scientific">Helianthus annuus</name>
    <name type="common">Common sunflower</name>
    <dbReference type="NCBI Taxonomy" id="4232"/>
    <lineage>
        <taxon>Eukaryota</taxon>
        <taxon>Viridiplantae</taxon>
        <taxon>Streptophyta</taxon>
        <taxon>Embryophyta</taxon>
        <taxon>Tracheophyta</taxon>
        <taxon>Spermatophyta</taxon>
        <taxon>Magnoliopsida</taxon>
        <taxon>eudicotyledons</taxon>
        <taxon>Gunneridae</taxon>
        <taxon>Pentapetalae</taxon>
        <taxon>asterids</taxon>
        <taxon>campanulids</taxon>
        <taxon>Asterales</taxon>
        <taxon>Asteraceae</taxon>
        <taxon>Asteroideae</taxon>
        <taxon>Heliantheae alliance</taxon>
        <taxon>Heliantheae</taxon>
        <taxon>Helianthus</taxon>
    </lineage>
</organism>
<accession>A0A9K3I8P2</accession>
<comment type="caution">
    <text evidence="1">The sequence shown here is derived from an EMBL/GenBank/DDBJ whole genome shotgun (WGS) entry which is preliminary data.</text>
</comment>
<name>A0A9K3I8P2_HELAN</name>